<dbReference type="Proteomes" id="UP000265520">
    <property type="component" value="Unassembled WGS sequence"/>
</dbReference>
<protein>
    <submittedName>
        <fullName evidence="2">Uncharacterized protein</fullName>
    </submittedName>
</protein>
<keyword evidence="3" id="KW-1185">Reference proteome</keyword>
<evidence type="ECO:0000256" key="1">
    <source>
        <dbReference type="SAM" id="MobiDB-lite"/>
    </source>
</evidence>
<evidence type="ECO:0000313" key="3">
    <source>
        <dbReference type="Proteomes" id="UP000265520"/>
    </source>
</evidence>
<comment type="caution">
    <text evidence="2">The sequence shown here is derived from an EMBL/GenBank/DDBJ whole genome shotgun (WGS) entry which is preliminary data.</text>
</comment>
<name>A0A392RRB2_9FABA</name>
<accession>A0A392RRB2</accession>
<proteinExistence type="predicted"/>
<sequence>MSTQYLMIKYPLTNGEVGVLRGDQATARRCYEASLKTGPERLRNKGSFESGTTQETVNFTEGSTD</sequence>
<dbReference type="EMBL" id="LXQA010264572">
    <property type="protein sequence ID" value="MCI39181.1"/>
    <property type="molecule type" value="Genomic_DNA"/>
</dbReference>
<feature type="region of interest" description="Disordered" evidence="1">
    <location>
        <begin position="38"/>
        <end position="65"/>
    </location>
</feature>
<dbReference type="AlphaFoldDB" id="A0A392RRB2"/>
<feature type="compositionally biased region" description="Polar residues" evidence="1">
    <location>
        <begin position="47"/>
        <end position="65"/>
    </location>
</feature>
<reference evidence="2 3" key="1">
    <citation type="journal article" date="2018" name="Front. Plant Sci.">
        <title>Red Clover (Trifolium pratense) and Zigzag Clover (T. medium) - A Picture of Genomic Similarities and Differences.</title>
        <authorList>
            <person name="Dluhosova J."/>
            <person name="Istvanek J."/>
            <person name="Nedelnik J."/>
            <person name="Repkova J."/>
        </authorList>
    </citation>
    <scope>NUCLEOTIDE SEQUENCE [LARGE SCALE GENOMIC DNA]</scope>
    <source>
        <strain evidence="3">cv. 10/8</strain>
        <tissue evidence="2">Leaf</tissue>
    </source>
</reference>
<organism evidence="2 3">
    <name type="scientific">Trifolium medium</name>
    <dbReference type="NCBI Taxonomy" id="97028"/>
    <lineage>
        <taxon>Eukaryota</taxon>
        <taxon>Viridiplantae</taxon>
        <taxon>Streptophyta</taxon>
        <taxon>Embryophyta</taxon>
        <taxon>Tracheophyta</taxon>
        <taxon>Spermatophyta</taxon>
        <taxon>Magnoliopsida</taxon>
        <taxon>eudicotyledons</taxon>
        <taxon>Gunneridae</taxon>
        <taxon>Pentapetalae</taxon>
        <taxon>rosids</taxon>
        <taxon>fabids</taxon>
        <taxon>Fabales</taxon>
        <taxon>Fabaceae</taxon>
        <taxon>Papilionoideae</taxon>
        <taxon>50 kb inversion clade</taxon>
        <taxon>NPAAA clade</taxon>
        <taxon>Hologalegina</taxon>
        <taxon>IRL clade</taxon>
        <taxon>Trifolieae</taxon>
        <taxon>Trifolium</taxon>
    </lineage>
</organism>
<feature type="non-terminal residue" evidence="2">
    <location>
        <position position="65"/>
    </location>
</feature>
<evidence type="ECO:0000313" key="2">
    <source>
        <dbReference type="EMBL" id="MCI39181.1"/>
    </source>
</evidence>